<dbReference type="PROSITE" id="PS51257">
    <property type="entry name" value="PROKAR_LIPOPROTEIN"/>
    <property type="match status" value="1"/>
</dbReference>
<feature type="chain" id="PRO_5025691211" evidence="1">
    <location>
        <begin position="35"/>
        <end position="2879"/>
    </location>
</feature>
<keyword evidence="3" id="KW-1185">Reference proteome</keyword>
<evidence type="ECO:0000313" key="2">
    <source>
        <dbReference type="EMBL" id="VGO20758.1"/>
    </source>
</evidence>
<feature type="signal peptide" evidence="1">
    <location>
        <begin position="1"/>
        <end position="34"/>
    </location>
</feature>
<dbReference type="EMBL" id="CAAHFH010000002">
    <property type="protein sequence ID" value="VGO20758.1"/>
    <property type="molecule type" value="Genomic_DNA"/>
</dbReference>
<protein>
    <submittedName>
        <fullName evidence="2">Uncharacterized protein</fullName>
    </submittedName>
</protein>
<reference evidence="2 3" key="1">
    <citation type="submission" date="2019-04" db="EMBL/GenBank/DDBJ databases">
        <authorList>
            <person name="Van Vliet M D."/>
        </authorList>
    </citation>
    <scope>NUCLEOTIDE SEQUENCE [LARGE SCALE GENOMIC DNA]</scope>
    <source>
        <strain evidence="2 3">F21</strain>
    </source>
</reference>
<accession>A0A6C2UKY0</accession>
<evidence type="ECO:0000256" key="1">
    <source>
        <dbReference type="SAM" id="SignalP"/>
    </source>
</evidence>
<name>A0A6C2UKY0_9BACT</name>
<dbReference type="RefSeq" id="WP_136062276.1">
    <property type="nucleotide sequence ID" value="NZ_CAAHFH010000002.1"/>
</dbReference>
<gene>
    <name evidence="2" type="ORF">SCARR_02825</name>
</gene>
<dbReference type="Proteomes" id="UP000346198">
    <property type="component" value="Unassembled WGS sequence"/>
</dbReference>
<proteinExistence type="predicted"/>
<sequence length="2879" mass="316165">MRTLKYIKNARPRALFRGCMITMLMGLSCWSALAAAPTTDIPFVVTISGDKNVPTFQILNQSGESITKVEISIGDNNYNFDMGGSQIYGSWNPNLEEAVFGSSGRQNTATVTTKGFDNLETLTFKLDIDRDQYWIWDFLFIGHYSPANTAENFTKVMFNTSAANGNVQVFVKRDGSEYREQLVLQDRTASQGYSFESNSRPPVMKVRSETVDGMPIPNTAVRVIPSVAGGAVRTTYNIGVEQNIVVYEGDVVEVIAPQLVYMGDNDNYLTDSSSNTNTSLIDDATQRFEAIGISVNNVAQTGDPTFYSFEVTDEDARIFLKWRHDYALNVTSDFDETKSDLKDEGGAPWAGPVHSLATGNPEPSVKLHWIPKGDLMTATVDGQVVDYSHPGLAIRYVPIGRREIGTEGPGSVSTNPFMVGQSPPARQQVEQFVMNGPASIEYVWQIQYGVTVNIDDVSRVSIPLVREFVSAHTNQLGKYVHSATNRYFGEGTFWFDPAARVQVLCQANDGSSENKALGGWINGDGYYFTSSGEVFSPDGSLLNGDSDAADWLPDEGVDGTLYRGFEIDKDRIGAGGDGGLQRSARVLWTYGNQAIAATVPIGQYVFQQDTEAGGETYTGATFLQEPETIRLISVDGQNTSIAESDMTVWDPNAAKLYPLVPGLFRATWRPSADPDEVIDVIVTAYIPEETHYPHIAGAPPVNLDPSDTDSFIFKEIKYTENEAALDTDQHFIASKVGRSVLLFSEIQQQGRGQPKEYLRVRTVESFSWQDRLTVTTNAVIGQAIQDPELDLAELGAGYVLFDQARYNPFIYDESKLAGLGAPSVYDMASLNSTLHQKIVTQPENLPGSIIPVNLHPGAGAEERIVVGWYDDPSMNDNLLWPHAVRTYLPRWPVDESEGLGRIVIASQHGSESLGEDLQEQVTAEAITNMVLDAGGNWVEKITPHETTFNPSRLQQAVVYNQPDESQAGYNPNEEHALMAPSLRYAKVSPRPSAAYALRDNDLNRANLLRRDENGQPADYTSHPYVLVQYLDTADSTFKMKVYGITAEDPDIGNYSFADSTRWAVSSQPSIVALRNEPHVVMEASEPVIPFYPLGVVMGAVPSPETFGDNITSQLTYWEDHKGTSWAVSGGDNAWFTQSPYYPLLPDFWWPRSVSGIIVAEDDGSKSADEPQVGDNLSFLPANISALQSLNPGTAVVAATEAEVLPTEILYKSKWPDVSPILKAGETLTFSGGEHRTDEPTTLTIDENGETDLAETPGLPGVLAFAVAEVAYDSLNPTGASGLLKTEWTARVAQVLEKRTADLAFGDFPSAMAPASSRTRISQGKYVFNELPASLQKRFRFDPIGGRIELFGLVNDKDIAEDTLTASPPAVYVLEPNIMTETDRDVLKGLDESVAWRAAVEELYQTTRNPGALEDGNGQLLEDQYLVGLERMVIRDAVTQEPLLEPVEPGSEVMQYQRADHIPGQLRAFGPGLALLPNAGFLDPLADYPDESYVTVVENNDPSLGGSPITLHVIKVDRSKRYRGAIKTVLSDNVFDENIVLRHTGDFGANADDLYMEWWYRPDDGSLDVPPPDLMDPSTPNPWKLFPDTTGNRGRGQYEITLKGNPNAPEALLADTWWFARYRHKNDKVDGVDWAVGQPDGTEGVNFTWAGAGNSDPFNDFDLDGIMDFKAQLAMGWIKRVLDAVNPYEARISDFEGDSPSTVSSMIQEFGARFEGPVALNPAKNVIENVGLIELYETILKRGRDLSIDLSRPISTPAIANALQLAATRISDFYMLLANEAYTDALNPTIGFGSGSVEYGSLAPAVFTFQNQMSSLLEEELALLRGVDDNFARPVYNRLFWNFTKGEGEAAYALNYNITDINADGFIDEDDAMILFPQGQGDAWGHYLTALRNQYDLLNHDYFNWVSRSEFYNLMDIVIKVDFLDERKFAQTAAAKAKAGAEIVDLTYREKFVMDPTAQWQGYTDSNEDRAWGVQGWARRAAQGSYFDWVTANALLPADHPNKTLEGIQKVDRASNSDIAVISANLNKIQRTFDYANKGYNPLGLDKDVMPFDIDPVLGAGAETHFEQIYDRATAALDNAKATWDKANEANNMLRQVGNTEAEYRNSIFQEDLAYRNRLIEIFGRPYEGTIGSGQLYPAGYDGPDLALHMYVGVREINDQTVPGPSTDFASFDADGNLNGGALYTAFTTEGMGQRAMDLPTEWRNLYAPSFGMDGTSTPLKARDGFYTVTYTDLENPKVGLPDNLKELMPVTTAGYTFQAPDVWGNRLAVGELQTVLHEMIQQEANLAGALAAWDSLAGDLILNLQLIDSRISSGNTKIAAEETWAISKGVIENTIKGIKGFRAIAESVKDTIEYTVNAGQAGVPKNLPTGGLAVSPGDALSAVGAGLEVTASFAKGTWKSIDTGLEIAELVSEIAISAGDLAKELADAIIALNGEKKEWLAELEGLVGDEPLKRIAIFKEMEALRQLSDRYRTLLDEGGRLVDERAAFNKRVAAQTQLNRYQDMTFRVSRNHALQTYRNSFDLAARYAFLAAKAYDYETNFDPADPGSSQNVMGQIVQARSIGLVDGGPQFGGGGLADSLAWLKTNYEVVSSQIGINNPQLETGKLSLRTELFRILPKGSAQPVGEDSSFPSPGGNSDALWKQALANSTVSDLWDVPEFRQHCRAFAAEADGNGDHVEQPGLVMRFSTQIQSGKNVFGLPLSGADHYYSSSVFANKIHAAGIWFSDYQSDDVLNDLPETPRVYLLPVGLDVMSVPTSANPDVVRAWNVVDQRIPIPVPALGSDLDRSDWVPLYDSLSGQYAENRRFSEFRAYHDGGVLVDADELVSDTRLFGRSVWNTEWMLIIPGANLNSDPEVGLQRFIDQVSDIKLVFETYGISGN</sequence>
<organism evidence="2 3">
    <name type="scientific">Pontiella sulfatireligans</name>
    <dbReference type="NCBI Taxonomy" id="2750658"/>
    <lineage>
        <taxon>Bacteria</taxon>
        <taxon>Pseudomonadati</taxon>
        <taxon>Kiritimatiellota</taxon>
        <taxon>Kiritimatiellia</taxon>
        <taxon>Kiritimatiellales</taxon>
        <taxon>Pontiellaceae</taxon>
        <taxon>Pontiella</taxon>
    </lineage>
</organism>
<keyword evidence="1" id="KW-0732">Signal</keyword>
<evidence type="ECO:0000313" key="3">
    <source>
        <dbReference type="Proteomes" id="UP000346198"/>
    </source>
</evidence>